<feature type="compositionally biased region" description="Acidic residues" evidence="1">
    <location>
        <begin position="46"/>
        <end position="62"/>
    </location>
</feature>
<comment type="caution">
    <text evidence="3">The sequence shown here is derived from an EMBL/GenBank/DDBJ whole genome shotgun (WGS) entry which is preliminary data.</text>
</comment>
<feature type="domain" description="Protein kinase" evidence="2">
    <location>
        <begin position="144"/>
        <end position="444"/>
    </location>
</feature>
<feature type="compositionally biased region" description="Low complexity" evidence="1">
    <location>
        <begin position="63"/>
        <end position="74"/>
    </location>
</feature>
<gene>
    <name evidence="3" type="ORF">M9Y10_041215</name>
</gene>
<dbReference type="Pfam" id="PF00069">
    <property type="entry name" value="Pkinase"/>
    <property type="match status" value="1"/>
</dbReference>
<evidence type="ECO:0000313" key="3">
    <source>
        <dbReference type="EMBL" id="KAK8885761.1"/>
    </source>
</evidence>
<accession>A0ABR2K3R3</accession>
<feature type="region of interest" description="Disordered" evidence="1">
    <location>
        <begin position="87"/>
        <end position="106"/>
    </location>
</feature>
<sequence length="462" mass="52373">MGSCFSQPLQKVAGPSNTIIGRSDIKKIEKDGSKIQTHEDTKNNSEDTDSYSYDYEEYDDSNAENNENQGNGAEVQHQMKIRRIRKPKNQVNEQQKSNKKQVTINEGGAIKIQSSNDPLSAQTRPYFSFTSFMIQNPSPQIYEWHFEQEIAKGSLSQIYLVRHTETGQICAAKVYNNAVLHLQTIGSNEEQPFLCVEREIGVLCKISHPNIISILEVIEDNPTNSLILVVPYASQGNLGDHIILSQSKQFEETQDPIMSLQNILVCFYQMCEALKYLHSEGYAHRNISPQSILILDNFYFSLSEFKYAEKILIDDNASQEVKKASKQNNTKLLTDVKGSTFFLSPEACSGKPYDGKMNDIWALGITFYLTIFGKFPYGLSDKVPMHIAAVTKAITENSLDFLPFFFLVEDEETENSIKLLISGMLQKDPKKRISLDECLNSPILTQAKEFTINQQKEMHPEQ</sequence>
<name>A0ABR2K3R3_9EUKA</name>
<dbReference type="InterPro" id="IPR053235">
    <property type="entry name" value="Ser_Thr_kinase"/>
</dbReference>
<dbReference type="InterPro" id="IPR000719">
    <property type="entry name" value="Prot_kinase_dom"/>
</dbReference>
<evidence type="ECO:0000256" key="1">
    <source>
        <dbReference type="SAM" id="MobiDB-lite"/>
    </source>
</evidence>
<dbReference type="Gene3D" id="1.10.510.10">
    <property type="entry name" value="Transferase(Phosphotransferase) domain 1"/>
    <property type="match status" value="1"/>
</dbReference>
<feature type="region of interest" description="Disordered" evidence="1">
    <location>
        <begin position="1"/>
        <end position="74"/>
    </location>
</feature>
<organism evidence="3 4">
    <name type="scientific">Tritrichomonas musculus</name>
    <dbReference type="NCBI Taxonomy" id="1915356"/>
    <lineage>
        <taxon>Eukaryota</taxon>
        <taxon>Metamonada</taxon>
        <taxon>Parabasalia</taxon>
        <taxon>Tritrichomonadida</taxon>
        <taxon>Tritrichomonadidae</taxon>
        <taxon>Tritrichomonas</taxon>
    </lineage>
</organism>
<dbReference type="Proteomes" id="UP001470230">
    <property type="component" value="Unassembled WGS sequence"/>
</dbReference>
<feature type="compositionally biased region" description="Basic and acidic residues" evidence="1">
    <location>
        <begin position="23"/>
        <end position="45"/>
    </location>
</feature>
<protein>
    <recommendedName>
        <fullName evidence="2">Protein kinase domain-containing protein</fullName>
    </recommendedName>
</protein>
<dbReference type="EMBL" id="JAPFFF010000007">
    <property type="protein sequence ID" value="KAK8885761.1"/>
    <property type="molecule type" value="Genomic_DNA"/>
</dbReference>
<dbReference type="PROSITE" id="PS50011">
    <property type="entry name" value="PROTEIN_KINASE_DOM"/>
    <property type="match status" value="1"/>
</dbReference>
<dbReference type="PANTHER" id="PTHR24361">
    <property type="entry name" value="MITOGEN-ACTIVATED KINASE KINASE KINASE"/>
    <property type="match status" value="1"/>
</dbReference>
<keyword evidence="4" id="KW-1185">Reference proteome</keyword>
<evidence type="ECO:0000259" key="2">
    <source>
        <dbReference type="PROSITE" id="PS50011"/>
    </source>
</evidence>
<feature type="compositionally biased region" description="Polar residues" evidence="1">
    <location>
        <begin position="1"/>
        <end position="20"/>
    </location>
</feature>
<proteinExistence type="predicted"/>
<dbReference type="InterPro" id="IPR011009">
    <property type="entry name" value="Kinase-like_dom_sf"/>
</dbReference>
<evidence type="ECO:0000313" key="4">
    <source>
        <dbReference type="Proteomes" id="UP001470230"/>
    </source>
</evidence>
<feature type="compositionally biased region" description="Polar residues" evidence="1">
    <location>
        <begin position="89"/>
        <end position="104"/>
    </location>
</feature>
<reference evidence="3 4" key="1">
    <citation type="submission" date="2024-04" db="EMBL/GenBank/DDBJ databases">
        <title>Tritrichomonas musculus Genome.</title>
        <authorList>
            <person name="Alves-Ferreira E."/>
            <person name="Grigg M."/>
            <person name="Lorenzi H."/>
            <person name="Galac M."/>
        </authorList>
    </citation>
    <scope>NUCLEOTIDE SEQUENCE [LARGE SCALE GENOMIC DNA]</scope>
    <source>
        <strain evidence="3 4">EAF2021</strain>
    </source>
</reference>
<dbReference type="SUPFAM" id="SSF56112">
    <property type="entry name" value="Protein kinase-like (PK-like)"/>
    <property type="match status" value="1"/>
</dbReference>